<accession>A0A9X0WFD2</accession>
<dbReference type="EMBL" id="NRSD01000002">
    <property type="protein sequence ID" value="MBK1643568.1"/>
    <property type="molecule type" value="Genomic_DNA"/>
</dbReference>
<dbReference type="InterPro" id="IPR052551">
    <property type="entry name" value="UV-DNA_repair_photolyase"/>
</dbReference>
<dbReference type="PANTHER" id="PTHR38657">
    <property type="entry name" value="SLR1343 PROTEIN"/>
    <property type="match status" value="1"/>
</dbReference>
<dbReference type="InterPro" id="IPR007357">
    <property type="entry name" value="PhrB-like"/>
</dbReference>
<dbReference type="Gene3D" id="1.10.579.10">
    <property type="entry name" value="DNA Cyclobutane Dipyrimidine Photolyase, subunit A, domain 3"/>
    <property type="match status" value="1"/>
</dbReference>
<reference evidence="1 2" key="1">
    <citation type="journal article" date="2020" name="Microorganisms">
        <title>Osmotic Adaptation and Compatible Solute Biosynthesis of Phototrophic Bacteria as Revealed from Genome Analyses.</title>
        <authorList>
            <person name="Imhoff J.F."/>
            <person name="Rahn T."/>
            <person name="Kunzel S."/>
            <person name="Keller A."/>
            <person name="Neulinger S.C."/>
        </authorList>
    </citation>
    <scope>NUCLEOTIDE SEQUENCE [LARGE SCALE GENOMIC DNA]</scope>
    <source>
        <strain evidence="1 2">DSM 21303</strain>
    </source>
</reference>
<dbReference type="Gene3D" id="1.10.10.1710">
    <property type="entry name" value="Deoxyribodipyrimidine photolyase-related"/>
    <property type="match status" value="1"/>
</dbReference>
<evidence type="ECO:0000313" key="2">
    <source>
        <dbReference type="Proteomes" id="UP001138802"/>
    </source>
</evidence>
<dbReference type="PANTHER" id="PTHR38657:SF1">
    <property type="entry name" value="SLR1343 PROTEIN"/>
    <property type="match status" value="1"/>
</dbReference>
<name>A0A9X0WFD2_9GAMM</name>
<dbReference type="Gene3D" id="3.40.50.620">
    <property type="entry name" value="HUPs"/>
    <property type="match status" value="1"/>
</dbReference>
<comment type="caution">
    <text evidence="1">The sequence shown here is derived from an EMBL/GenBank/DDBJ whole genome shotgun (WGS) entry which is preliminary data.</text>
</comment>
<dbReference type="SUPFAM" id="SSF48173">
    <property type="entry name" value="Cryptochrome/photolyase FAD-binding domain"/>
    <property type="match status" value="1"/>
</dbReference>
<protein>
    <submittedName>
        <fullName evidence="1">Cryptochrome/photolyase family protein</fullName>
    </submittedName>
</protein>
<gene>
    <name evidence="1" type="ORF">CKO25_02620</name>
</gene>
<dbReference type="InterPro" id="IPR036134">
    <property type="entry name" value="Crypto/Photolyase_FAD-like_sf"/>
</dbReference>
<dbReference type="Gene3D" id="1.25.40.80">
    <property type="match status" value="1"/>
</dbReference>
<dbReference type="Proteomes" id="UP001138802">
    <property type="component" value="Unassembled WGS sequence"/>
</dbReference>
<dbReference type="InterPro" id="IPR014729">
    <property type="entry name" value="Rossmann-like_a/b/a_fold"/>
</dbReference>
<keyword evidence="2" id="KW-1185">Reference proteome</keyword>
<dbReference type="Pfam" id="PF04244">
    <property type="entry name" value="DPRP"/>
    <property type="match status" value="1"/>
</dbReference>
<proteinExistence type="predicted"/>
<sequence length="514" mass="57962">MSCRHLVLVLGDQLDRQSSAFQDFDPALDWVWMCEALEESMLVPVHRARILLFLAAMRQFRAALEDAGWRVHYRSLEVQGDPSLGAGLEAAIALFRPRRLILTEPGEHRVSAALQAVAAAANIPLECRPDHHFLCSRESFSDWASGRKVLRLEHFYRHQRQHHAILMTAGPTGMEPVGGRWNLDAENRKAFGRKGPGLVPRPLGFTPDQGTRDLMRHIERIFPTAPGRLAHFDWPLNADQANAALDDFIRHRLAAFGPWQDAMWSHEPYLYHARLSAALNLKLLDPRQVIAAAVTAFETQQAPLASVEGLVRQILGWREYVRGVYWLEGPAYLESNALDAHQPLPDFYWTGQTDYACLGASIGQVLELGYGHHIQRLMVTGLFALLLGVAPRALQAWYLAMFVDAVEWVEAPNVIGMSQYADHGRLASKPYVATGQYIARMSNYCHQCRYDPKASLGDRACPFTTLYWDFLARHAGRFASHPRTALQWRNLARLDAERLTAIRRGADALRRSLA</sequence>
<evidence type="ECO:0000313" key="1">
    <source>
        <dbReference type="EMBL" id="MBK1643568.1"/>
    </source>
</evidence>
<organism evidence="1 2">
    <name type="scientific">Thiocapsa imhoffii</name>
    <dbReference type="NCBI Taxonomy" id="382777"/>
    <lineage>
        <taxon>Bacteria</taxon>
        <taxon>Pseudomonadati</taxon>
        <taxon>Pseudomonadota</taxon>
        <taxon>Gammaproteobacteria</taxon>
        <taxon>Chromatiales</taxon>
        <taxon>Chromatiaceae</taxon>
        <taxon>Thiocapsa</taxon>
    </lineage>
</organism>
<dbReference type="AlphaFoldDB" id="A0A9X0WFD2"/>